<evidence type="ECO:0000313" key="1">
    <source>
        <dbReference type="EMBL" id="MBG9375028.1"/>
    </source>
</evidence>
<dbReference type="AlphaFoldDB" id="A0A931GVF5"/>
<proteinExistence type="predicted"/>
<reference evidence="1" key="1">
    <citation type="submission" date="2020-11" db="EMBL/GenBank/DDBJ databases">
        <title>Bacterial whole genome sequence for Panacibacter sp. DH6.</title>
        <authorList>
            <person name="Le V."/>
            <person name="Ko S."/>
            <person name="Ahn C.-Y."/>
            <person name="Oh H.-M."/>
        </authorList>
    </citation>
    <scope>NUCLEOTIDE SEQUENCE</scope>
    <source>
        <strain evidence="1">DH6</strain>
    </source>
</reference>
<dbReference type="Proteomes" id="UP000628448">
    <property type="component" value="Unassembled WGS sequence"/>
</dbReference>
<gene>
    <name evidence="1" type="ORF">I5907_02225</name>
</gene>
<dbReference type="EMBL" id="JADWYR010000001">
    <property type="protein sequence ID" value="MBG9375028.1"/>
    <property type="molecule type" value="Genomic_DNA"/>
</dbReference>
<protein>
    <submittedName>
        <fullName evidence="1">Uncharacterized protein</fullName>
    </submittedName>
</protein>
<accession>A0A931GVF5</accession>
<keyword evidence="2" id="KW-1185">Reference proteome</keyword>
<sequence length="140" mass="15312">MEKELQVSGRNIKVAMTQHKIKLVNDAALAALLAQQTEAATDELVTAMKASFKEQNGKEFDVSDHSIAVEIWGHVYAESFAAAVKALSPFGFIDTLADKVIGHCEIIDIGESGRDSNRFIWDRLASFKSNIAALLPKHTV</sequence>
<dbReference type="RefSeq" id="WP_196989108.1">
    <property type="nucleotide sequence ID" value="NZ_JADWYR010000001.1"/>
</dbReference>
<organism evidence="1 2">
    <name type="scientific">Panacibacter microcysteis</name>
    <dbReference type="NCBI Taxonomy" id="2793269"/>
    <lineage>
        <taxon>Bacteria</taxon>
        <taxon>Pseudomonadati</taxon>
        <taxon>Bacteroidota</taxon>
        <taxon>Chitinophagia</taxon>
        <taxon>Chitinophagales</taxon>
        <taxon>Chitinophagaceae</taxon>
        <taxon>Panacibacter</taxon>
    </lineage>
</organism>
<name>A0A931GVF5_9BACT</name>
<comment type="caution">
    <text evidence="1">The sequence shown here is derived from an EMBL/GenBank/DDBJ whole genome shotgun (WGS) entry which is preliminary data.</text>
</comment>
<evidence type="ECO:0000313" key="2">
    <source>
        <dbReference type="Proteomes" id="UP000628448"/>
    </source>
</evidence>